<organism evidence="3 4">
    <name type="scientific">Tuber magnatum</name>
    <name type="common">white Piedmont truffle</name>
    <dbReference type="NCBI Taxonomy" id="42249"/>
    <lineage>
        <taxon>Eukaryota</taxon>
        <taxon>Fungi</taxon>
        <taxon>Dikarya</taxon>
        <taxon>Ascomycota</taxon>
        <taxon>Pezizomycotina</taxon>
        <taxon>Pezizomycetes</taxon>
        <taxon>Pezizales</taxon>
        <taxon>Tuberaceae</taxon>
        <taxon>Tuber</taxon>
    </lineage>
</organism>
<evidence type="ECO:0000313" key="3">
    <source>
        <dbReference type="EMBL" id="PWW72875.1"/>
    </source>
</evidence>
<keyword evidence="4" id="KW-1185">Reference proteome</keyword>
<keyword evidence="1" id="KW-0175">Coiled coil</keyword>
<evidence type="ECO:0000256" key="1">
    <source>
        <dbReference type="SAM" id="Coils"/>
    </source>
</evidence>
<protein>
    <submittedName>
        <fullName evidence="3">Uncharacterized protein</fullName>
    </submittedName>
</protein>
<evidence type="ECO:0000256" key="2">
    <source>
        <dbReference type="SAM" id="MobiDB-lite"/>
    </source>
</evidence>
<name>A0A317SEU1_9PEZI</name>
<proteinExistence type="predicted"/>
<feature type="region of interest" description="Disordered" evidence="2">
    <location>
        <begin position="1"/>
        <end position="30"/>
    </location>
</feature>
<sequence>MAIKKRLQPREQVAQVRARQRGDRGPQCEAPKLVVQKKHSKHKATKLDGRKRPEIIAGEITTRGVNTIEIAVADHRTLEIDMDILWKMTGESPLRYDKAGWEAIKTELLLLDNEDDDLENIENKLTSIVLKQTPRARPNAKAFWGKEPREKKERGTGMCKEEPQI</sequence>
<dbReference type="EMBL" id="PYWC01000092">
    <property type="protein sequence ID" value="PWW72875.1"/>
    <property type="molecule type" value="Genomic_DNA"/>
</dbReference>
<dbReference type="AlphaFoldDB" id="A0A317SEU1"/>
<gene>
    <name evidence="3" type="ORF">C7212DRAFT_347349</name>
</gene>
<feature type="region of interest" description="Disordered" evidence="2">
    <location>
        <begin position="137"/>
        <end position="165"/>
    </location>
</feature>
<feature type="coiled-coil region" evidence="1">
    <location>
        <begin position="104"/>
        <end position="131"/>
    </location>
</feature>
<accession>A0A317SEU1</accession>
<comment type="caution">
    <text evidence="3">The sequence shown here is derived from an EMBL/GenBank/DDBJ whole genome shotgun (WGS) entry which is preliminary data.</text>
</comment>
<reference evidence="3 4" key="1">
    <citation type="submission" date="2018-03" db="EMBL/GenBank/DDBJ databases">
        <title>Genomes of Pezizomycetes fungi and the evolution of truffles.</title>
        <authorList>
            <person name="Murat C."/>
            <person name="Payen T."/>
            <person name="Noel B."/>
            <person name="Kuo A."/>
            <person name="Martin F.M."/>
        </authorList>
    </citation>
    <scope>NUCLEOTIDE SEQUENCE [LARGE SCALE GENOMIC DNA]</scope>
    <source>
        <strain evidence="3">091103-1</strain>
    </source>
</reference>
<feature type="compositionally biased region" description="Basic and acidic residues" evidence="2">
    <location>
        <begin position="144"/>
        <end position="165"/>
    </location>
</feature>
<dbReference type="Proteomes" id="UP000246991">
    <property type="component" value="Unassembled WGS sequence"/>
</dbReference>
<evidence type="ECO:0000313" key="4">
    <source>
        <dbReference type="Proteomes" id="UP000246991"/>
    </source>
</evidence>